<gene>
    <name evidence="2" type="ORF">MNEG_11020</name>
</gene>
<keyword evidence="3" id="KW-1185">Reference proteome</keyword>
<dbReference type="KEGG" id="mng:MNEG_11020"/>
<sequence>MEKQGFTPDIPIGNREAPASQPEEAAAMEGGGAWREGEGEGESKGRDYGRFGVGDDEGAAEGGFRGGHVSQTGRREGFRAA</sequence>
<dbReference type="AlphaFoldDB" id="A0A0D2KMK0"/>
<dbReference type="EMBL" id="KK102778">
    <property type="protein sequence ID" value="KIY96943.1"/>
    <property type="molecule type" value="Genomic_DNA"/>
</dbReference>
<feature type="compositionally biased region" description="Low complexity" evidence="1">
    <location>
        <begin position="16"/>
        <end position="28"/>
    </location>
</feature>
<feature type="compositionally biased region" description="Basic and acidic residues" evidence="1">
    <location>
        <begin position="35"/>
        <end position="49"/>
    </location>
</feature>
<dbReference type="Proteomes" id="UP000054498">
    <property type="component" value="Unassembled WGS sequence"/>
</dbReference>
<accession>A0A0D2KMK0</accession>
<dbReference type="GeneID" id="25728241"/>
<evidence type="ECO:0000313" key="3">
    <source>
        <dbReference type="Proteomes" id="UP000054498"/>
    </source>
</evidence>
<name>A0A0D2KMK0_9CHLO</name>
<reference evidence="2 3" key="1">
    <citation type="journal article" date="2013" name="BMC Genomics">
        <title>Reconstruction of the lipid metabolism for the microalga Monoraphidium neglectum from its genome sequence reveals characteristics suitable for biofuel production.</title>
        <authorList>
            <person name="Bogen C."/>
            <person name="Al-Dilaimi A."/>
            <person name="Albersmeier A."/>
            <person name="Wichmann J."/>
            <person name="Grundmann M."/>
            <person name="Rupp O."/>
            <person name="Lauersen K.J."/>
            <person name="Blifernez-Klassen O."/>
            <person name="Kalinowski J."/>
            <person name="Goesmann A."/>
            <person name="Mussgnug J.H."/>
            <person name="Kruse O."/>
        </authorList>
    </citation>
    <scope>NUCLEOTIDE SEQUENCE [LARGE SCALE GENOMIC DNA]</scope>
    <source>
        <strain evidence="2 3">SAG 48.87</strain>
    </source>
</reference>
<dbReference type="RefSeq" id="XP_013895963.1">
    <property type="nucleotide sequence ID" value="XM_014040509.1"/>
</dbReference>
<evidence type="ECO:0000256" key="1">
    <source>
        <dbReference type="SAM" id="MobiDB-lite"/>
    </source>
</evidence>
<protein>
    <submittedName>
        <fullName evidence="2">Uncharacterized protein</fullName>
    </submittedName>
</protein>
<organism evidence="2 3">
    <name type="scientific">Monoraphidium neglectum</name>
    <dbReference type="NCBI Taxonomy" id="145388"/>
    <lineage>
        <taxon>Eukaryota</taxon>
        <taxon>Viridiplantae</taxon>
        <taxon>Chlorophyta</taxon>
        <taxon>core chlorophytes</taxon>
        <taxon>Chlorophyceae</taxon>
        <taxon>CS clade</taxon>
        <taxon>Sphaeropleales</taxon>
        <taxon>Selenastraceae</taxon>
        <taxon>Monoraphidium</taxon>
    </lineage>
</organism>
<proteinExistence type="predicted"/>
<feature type="region of interest" description="Disordered" evidence="1">
    <location>
        <begin position="1"/>
        <end position="81"/>
    </location>
</feature>
<evidence type="ECO:0000313" key="2">
    <source>
        <dbReference type="EMBL" id="KIY96943.1"/>
    </source>
</evidence>